<organism evidence="1 2">
    <name type="scientific">Plasmodium ovale wallikeri</name>
    <dbReference type="NCBI Taxonomy" id="864142"/>
    <lineage>
        <taxon>Eukaryota</taxon>
        <taxon>Sar</taxon>
        <taxon>Alveolata</taxon>
        <taxon>Apicomplexa</taxon>
        <taxon>Aconoidasida</taxon>
        <taxon>Haemosporida</taxon>
        <taxon>Plasmodiidae</taxon>
        <taxon>Plasmodium</taxon>
        <taxon>Plasmodium (Plasmodium)</taxon>
    </lineage>
</organism>
<evidence type="ECO:0000313" key="1">
    <source>
        <dbReference type="EMBL" id="SBT35099.1"/>
    </source>
</evidence>
<proteinExistence type="predicted"/>
<gene>
    <name evidence="1" type="ORF">POVWA2_023160</name>
</gene>
<dbReference type="EMBL" id="FLRE01000092">
    <property type="protein sequence ID" value="SBT35099.1"/>
    <property type="molecule type" value="Genomic_DNA"/>
</dbReference>
<dbReference type="AlphaFoldDB" id="A0A1A8YU79"/>
<evidence type="ECO:0000313" key="2">
    <source>
        <dbReference type="Proteomes" id="UP000078550"/>
    </source>
</evidence>
<accession>A0A1A8YU79</accession>
<reference evidence="2" key="1">
    <citation type="submission" date="2016-05" db="EMBL/GenBank/DDBJ databases">
        <authorList>
            <person name="Naeem Raeece"/>
        </authorList>
    </citation>
    <scope>NUCLEOTIDE SEQUENCE [LARGE SCALE GENOMIC DNA]</scope>
</reference>
<dbReference type="Proteomes" id="UP000078550">
    <property type="component" value="Unassembled WGS sequence"/>
</dbReference>
<sequence>MAFTCVSKILRSSLKRGNGISGMGCVSSVRNPFGASWRNVGTSRFRLSKEEENNSGNFFEGEHLNRQLGGYGYPMMFIVTYDKPSWQPFWENDDTEELKPYMTKLIKGEFTYEDYQEMFYKFAKPLKIFRSKIPRPYRTTEEMSREEEMKWQSAWYTYRQKVLAEYNVTMCLREFILYMTVGLYFTYLWLDALRQYRLDMKLFYLEAPEHKINWVKPRGDLV</sequence>
<name>A0A1A8YU79_PLAOA</name>
<protein>
    <submittedName>
        <fullName evidence="1">Uncharacterized protein</fullName>
    </submittedName>
</protein>